<dbReference type="CDD" id="cd00093">
    <property type="entry name" value="HTH_XRE"/>
    <property type="match status" value="1"/>
</dbReference>
<dbReference type="PROSITE" id="PS50943">
    <property type="entry name" value="HTH_CROC1"/>
    <property type="match status" value="1"/>
</dbReference>
<dbReference type="Gene3D" id="1.10.260.40">
    <property type="entry name" value="lambda repressor-like DNA-binding domains"/>
    <property type="match status" value="1"/>
</dbReference>
<comment type="caution">
    <text evidence="3">The sequence shown here is derived from an EMBL/GenBank/DDBJ whole genome shotgun (WGS) entry which is preliminary data.</text>
</comment>
<dbReference type="EMBL" id="WBVS01000004">
    <property type="protein sequence ID" value="KAB7788347.1"/>
    <property type="molecule type" value="Genomic_DNA"/>
</dbReference>
<dbReference type="GO" id="GO:0003677">
    <property type="term" value="F:DNA binding"/>
    <property type="evidence" value="ECO:0007669"/>
    <property type="project" value="UniProtKB-KW"/>
</dbReference>
<dbReference type="InterPro" id="IPR001387">
    <property type="entry name" value="Cro/C1-type_HTH"/>
</dbReference>
<keyword evidence="4" id="KW-1185">Reference proteome</keyword>
<evidence type="ECO:0000313" key="4">
    <source>
        <dbReference type="Proteomes" id="UP000468413"/>
    </source>
</evidence>
<dbReference type="SUPFAM" id="SSF47413">
    <property type="entry name" value="lambda repressor-like DNA-binding domains"/>
    <property type="match status" value="1"/>
</dbReference>
<sequence>MTVIWYASSHKGVVVVDKDYVYPEVGEALRKAREDAGMSQDQLAENSGISRITISRIEQAHINPSFRSLEALAQGMGRKLTISFDALDE</sequence>
<dbReference type="Proteomes" id="UP000468413">
    <property type="component" value="Unassembled WGS sequence"/>
</dbReference>
<proteinExistence type="predicted"/>
<dbReference type="InterPro" id="IPR010982">
    <property type="entry name" value="Lambda_DNA-bd_dom_sf"/>
</dbReference>
<protein>
    <submittedName>
        <fullName evidence="3">Transcriptional regulator</fullName>
    </submittedName>
</protein>
<gene>
    <name evidence="3" type="ORF">F7D08_1088</name>
</gene>
<dbReference type="SMART" id="SM00530">
    <property type="entry name" value="HTH_XRE"/>
    <property type="match status" value="1"/>
</dbReference>
<feature type="domain" description="HTH cro/C1-type" evidence="2">
    <location>
        <begin position="29"/>
        <end position="87"/>
    </location>
</feature>
<dbReference type="GO" id="GO:0005829">
    <property type="term" value="C:cytosol"/>
    <property type="evidence" value="ECO:0007669"/>
    <property type="project" value="TreeGrafter"/>
</dbReference>
<keyword evidence="1" id="KW-0238">DNA-binding</keyword>
<evidence type="ECO:0000259" key="2">
    <source>
        <dbReference type="PROSITE" id="PS50943"/>
    </source>
</evidence>
<name>A0A6I1GFP4_9BIFI</name>
<dbReference type="Pfam" id="PF01381">
    <property type="entry name" value="HTH_3"/>
    <property type="match status" value="1"/>
</dbReference>
<evidence type="ECO:0000256" key="1">
    <source>
        <dbReference type="ARBA" id="ARBA00023125"/>
    </source>
</evidence>
<dbReference type="AlphaFoldDB" id="A0A6I1GFP4"/>
<organism evidence="3 4">
    <name type="scientific">Bifidobacterium cebidarum</name>
    <dbReference type="NCBI Taxonomy" id="2650773"/>
    <lineage>
        <taxon>Bacteria</taxon>
        <taxon>Bacillati</taxon>
        <taxon>Actinomycetota</taxon>
        <taxon>Actinomycetes</taxon>
        <taxon>Bifidobacteriales</taxon>
        <taxon>Bifidobacteriaceae</taxon>
        <taxon>Bifidobacterium</taxon>
    </lineage>
</organism>
<dbReference type="PANTHER" id="PTHR46797">
    <property type="entry name" value="HTH-TYPE TRANSCRIPTIONAL REGULATOR"/>
    <property type="match status" value="1"/>
</dbReference>
<accession>A0A6I1GFP4</accession>
<dbReference type="PANTHER" id="PTHR46797:SF1">
    <property type="entry name" value="METHYLPHOSPHONATE SYNTHASE"/>
    <property type="match status" value="1"/>
</dbReference>
<reference evidence="3 4" key="1">
    <citation type="submission" date="2019-09" db="EMBL/GenBank/DDBJ databases">
        <title>Characterization of the phylogenetic diversity of two novel species belonging to the genus Bifidobacterium: Bifidobacterium cebidarum sp. nov. and Bifidobacterium leontopitheci sp. nov.</title>
        <authorList>
            <person name="Lugli G.A."/>
            <person name="Duranti S."/>
            <person name="Milani C."/>
            <person name="Turroni F."/>
            <person name="Ventura M."/>
        </authorList>
    </citation>
    <scope>NUCLEOTIDE SEQUENCE [LARGE SCALE GENOMIC DNA]</scope>
    <source>
        <strain evidence="3 4">LMG 31469</strain>
    </source>
</reference>
<dbReference type="InterPro" id="IPR050807">
    <property type="entry name" value="TransReg_Diox_bact_type"/>
</dbReference>
<evidence type="ECO:0000313" key="3">
    <source>
        <dbReference type="EMBL" id="KAB7788347.1"/>
    </source>
</evidence>
<dbReference type="GO" id="GO:0003700">
    <property type="term" value="F:DNA-binding transcription factor activity"/>
    <property type="evidence" value="ECO:0007669"/>
    <property type="project" value="TreeGrafter"/>
</dbReference>